<dbReference type="InterPro" id="IPR001633">
    <property type="entry name" value="EAL_dom"/>
</dbReference>
<comment type="caution">
    <text evidence="6">The sequence shown here is derived from an EMBL/GenBank/DDBJ whole genome shotgun (WGS) entry which is preliminary data.</text>
</comment>
<sequence length="624" mass="68452">MQIPKVLLVNDDQASLYALESLLLEAADLQLYELITAGSGKEALRQVLLHEFAVILLDVSMPGMDGFETAEAIHSHPRSAGTPIIFITAHYADELNRLKGYQHGAADYLFTPVIPQILQAKVGVFVEMAKKNMQLRIKTEELARLNQDLRVQRLQDLERINGELEQEIRERKQAEQLAHELSTRDALTNLLNRRALIQQLEHAVATADRSGVGFALLFLDLDKFKPINDSYGHEAGDELLRQVAARLTAAVRVADIVARLGGDEFVVLIEGKSALANAARVARKIEMACALPFEIGAHRVKTAASIGIALYPQDGANAQALMKNADTAMYHAKQNGATPVQFFHEELNVRERERERWTLELRKALAASQLELRYEPQVDLDTGHVIAAEALLHWRHPVHGALEAAQFLPMVQERALLDRIDAWVMGQCCAQAALWQTMSAAGQEAGAPPLCIWLNLATPQLHADLLQVLLPAMRKHGLAAGSIGLELNENLLLGASEPLAQLLTQMQSAGVRIALDDFGSARSSLAACKRWQLNTLKIDRGFIHGIGNDEGGTDIVAAVIHLARALSMQVVAQGVETRQQLEVLQELGCHTCQGALFYPALPATGLLEQTSIDFTSPTLLSNEE</sequence>
<dbReference type="InterPro" id="IPR043128">
    <property type="entry name" value="Rev_trsase/Diguanyl_cyclase"/>
</dbReference>
<dbReference type="NCBIfam" id="TIGR00254">
    <property type="entry name" value="GGDEF"/>
    <property type="match status" value="1"/>
</dbReference>
<dbReference type="SUPFAM" id="SSF55073">
    <property type="entry name" value="Nucleotide cyclase"/>
    <property type="match status" value="1"/>
</dbReference>
<feature type="modified residue" description="4-aspartylphosphate" evidence="1">
    <location>
        <position position="58"/>
    </location>
</feature>
<dbReference type="Gene3D" id="3.20.20.450">
    <property type="entry name" value="EAL domain"/>
    <property type="match status" value="1"/>
</dbReference>
<dbReference type="EMBL" id="WNKY01000002">
    <property type="protein sequence ID" value="MTV36628.1"/>
    <property type="molecule type" value="Genomic_DNA"/>
</dbReference>
<dbReference type="SMART" id="SM00448">
    <property type="entry name" value="REC"/>
    <property type="match status" value="1"/>
</dbReference>
<dbReference type="PANTHER" id="PTHR44757:SF2">
    <property type="entry name" value="BIOFILM ARCHITECTURE MAINTENANCE PROTEIN MBAA"/>
    <property type="match status" value="1"/>
</dbReference>
<dbReference type="PANTHER" id="PTHR44757">
    <property type="entry name" value="DIGUANYLATE CYCLASE DGCP"/>
    <property type="match status" value="1"/>
</dbReference>
<dbReference type="Pfam" id="PF00072">
    <property type="entry name" value="Response_reg"/>
    <property type="match status" value="1"/>
</dbReference>
<dbReference type="GO" id="GO:0003824">
    <property type="term" value="F:catalytic activity"/>
    <property type="evidence" value="ECO:0007669"/>
    <property type="project" value="UniProtKB-ARBA"/>
</dbReference>
<dbReference type="InterPro" id="IPR001789">
    <property type="entry name" value="Sig_transdc_resp-reg_receiver"/>
</dbReference>
<feature type="domain" description="GGDEF" evidence="5">
    <location>
        <begin position="212"/>
        <end position="345"/>
    </location>
</feature>
<feature type="domain" description="Response regulatory" evidence="3">
    <location>
        <begin position="5"/>
        <end position="126"/>
    </location>
</feature>
<evidence type="ECO:0000313" key="7">
    <source>
        <dbReference type="Proteomes" id="UP000475582"/>
    </source>
</evidence>
<proteinExistence type="predicted"/>
<evidence type="ECO:0000256" key="1">
    <source>
        <dbReference type="PROSITE-ProRule" id="PRU00169"/>
    </source>
</evidence>
<dbReference type="InterPro" id="IPR011006">
    <property type="entry name" value="CheY-like_superfamily"/>
</dbReference>
<keyword evidence="7" id="KW-1185">Reference proteome</keyword>
<gene>
    <name evidence="6" type="ORF">GM676_03380</name>
</gene>
<dbReference type="CDD" id="cd01949">
    <property type="entry name" value="GGDEF"/>
    <property type="match status" value="1"/>
</dbReference>
<evidence type="ECO:0000259" key="5">
    <source>
        <dbReference type="PROSITE" id="PS50887"/>
    </source>
</evidence>
<dbReference type="Pfam" id="PF00990">
    <property type="entry name" value="GGDEF"/>
    <property type="match status" value="1"/>
</dbReference>
<evidence type="ECO:0000259" key="4">
    <source>
        <dbReference type="PROSITE" id="PS50883"/>
    </source>
</evidence>
<dbReference type="RefSeq" id="WP_371866094.1">
    <property type="nucleotide sequence ID" value="NZ_WNKY01000002.1"/>
</dbReference>
<dbReference type="InterPro" id="IPR052155">
    <property type="entry name" value="Biofilm_reg_signaling"/>
</dbReference>
<dbReference type="FunFam" id="3.30.70.270:FF:000001">
    <property type="entry name" value="Diguanylate cyclase domain protein"/>
    <property type="match status" value="1"/>
</dbReference>
<dbReference type="InterPro" id="IPR029787">
    <property type="entry name" value="Nucleotide_cyclase"/>
</dbReference>
<organism evidence="6 7">
    <name type="scientific">Duganella radicis</name>
    <dbReference type="NCBI Taxonomy" id="551988"/>
    <lineage>
        <taxon>Bacteria</taxon>
        <taxon>Pseudomonadati</taxon>
        <taxon>Pseudomonadota</taxon>
        <taxon>Betaproteobacteria</taxon>
        <taxon>Burkholderiales</taxon>
        <taxon>Oxalobacteraceae</taxon>
        <taxon>Telluria group</taxon>
        <taxon>Duganella</taxon>
    </lineage>
</organism>
<keyword evidence="1" id="KW-0597">Phosphoprotein</keyword>
<evidence type="ECO:0000259" key="3">
    <source>
        <dbReference type="PROSITE" id="PS50110"/>
    </source>
</evidence>
<dbReference type="SMART" id="SM00052">
    <property type="entry name" value="EAL"/>
    <property type="match status" value="1"/>
</dbReference>
<dbReference type="SUPFAM" id="SSF141868">
    <property type="entry name" value="EAL domain-like"/>
    <property type="match status" value="1"/>
</dbReference>
<dbReference type="SMART" id="SM00267">
    <property type="entry name" value="GGDEF"/>
    <property type="match status" value="1"/>
</dbReference>
<dbReference type="Proteomes" id="UP000475582">
    <property type="component" value="Unassembled WGS sequence"/>
</dbReference>
<dbReference type="PROSITE" id="PS50887">
    <property type="entry name" value="GGDEF"/>
    <property type="match status" value="1"/>
</dbReference>
<dbReference type="GO" id="GO:0000160">
    <property type="term" value="P:phosphorelay signal transduction system"/>
    <property type="evidence" value="ECO:0007669"/>
    <property type="project" value="InterPro"/>
</dbReference>
<evidence type="ECO:0000313" key="6">
    <source>
        <dbReference type="EMBL" id="MTV36628.1"/>
    </source>
</evidence>
<dbReference type="InterPro" id="IPR035919">
    <property type="entry name" value="EAL_sf"/>
</dbReference>
<dbReference type="Pfam" id="PF00563">
    <property type="entry name" value="EAL"/>
    <property type="match status" value="1"/>
</dbReference>
<feature type="coiled-coil region" evidence="2">
    <location>
        <begin position="128"/>
        <end position="184"/>
    </location>
</feature>
<dbReference type="PROSITE" id="PS50883">
    <property type="entry name" value="EAL"/>
    <property type="match status" value="1"/>
</dbReference>
<dbReference type="Gene3D" id="3.40.50.2300">
    <property type="match status" value="1"/>
</dbReference>
<dbReference type="InterPro" id="IPR000160">
    <property type="entry name" value="GGDEF_dom"/>
</dbReference>
<dbReference type="PROSITE" id="PS50110">
    <property type="entry name" value="RESPONSE_REGULATORY"/>
    <property type="match status" value="1"/>
</dbReference>
<keyword evidence="2" id="KW-0175">Coiled coil</keyword>
<dbReference type="SUPFAM" id="SSF52172">
    <property type="entry name" value="CheY-like"/>
    <property type="match status" value="1"/>
</dbReference>
<evidence type="ECO:0000256" key="2">
    <source>
        <dbReference type="SAM" id="Coils"/>
    </source>
</evidence>
<protein>
    <submittedName>
        <fullName evidence="6">EAL domain-containing protein</fullName>
    </submittedName>
</protein>
<dbReference type="Gene3D" id="3.30.70.270">
    <property type="match status" value="1"/>
</dbReference>
<accession>A0A6L6PBX9</accession>
<reference evidence="6 7" key="1">
    <citation type="submission" date="2019-11" db="EMBL/GenBank/DDBJ databases">
        <title>Type strains purchased from KCTC, JCM and DSMZ.</title>
        <authorList>
            <person name="Lu H."/>
        </authorList>
    </citation>
    <scope>NUCLEOTIDE SEQUENCE [LARGE SCALE GENOMIC DNA]</scope>
    <source>
        <strain evidence="6 7">KCTC 22382</strain>
    </source>
</reference>
<name>A0A6L6PBX9_9BURK</name>
<feature type="domain" description="EAL" evidence="4">
    <location>
        <begin position="354"/>
        <end position="614"/>
    </location>
</feature>
<dbReference type="CDD" id="cd01948">
    <property type="entry name" value="EAL"/>
    <property type="match status" value="1"/>
</dbReference>
<dbReference type="AlphaFoldDB" id="A0A6L6PBX9"/>